<evidence type="ECO:0000256" key="1">
    <source>
        <dbReference type="ARBA" id="ARBA00004651"/>
    </source>
</evidence>
<feature type="transmembrane region" description="Helical" evidence="15">
    <location>
        <begin position="631"/>
        <end position="655"/>
    </location>
</feature>
<dbReference type="PROSITE" id="PS50259">
    <property type="entry name" value="G_PROTEIN_RECEP_F3_4"/>
    <property type="match status" value="1"/>
</dbReference>
<evidence type="ECO:0000256" key="6">
    <source>
        <dbReference type="ARBA" id="ARBA00022729"/>
    </source>
</evidence>
<dbReference type="SUPFAM" id="SSF53822">
    <property type="entry name" value="Periplasmic binding protein-like I"/>
    <property type="match status" value="1"/>
</dbReference>
<keyword evidence="9 15" id="KW-0472">Membrane</keyword>
<comment type="subcellular location">
    <subcellularLocation>
        <location evidence="1">Cell membrane</location>
        <topology evidence="1">Multi-pass membrane protein</topology>
    </subcellularLocation>
</comment>
<dbReference type="InterPro" id="IPR017979">
    <property type="entry name" value="GPCR_3_CS"/>
</dbReference>
<dbReference type="OrthoDB" id="425344at2759"/>
<dbReference type="InterPro" id="IPR038550">
    <property type="entry name" value="GPCR_3_9-Cys_sf"/>
</dbReference>
<feature type="transmembrane region" description="Helical" evidence="15">
    <location>
        <begin position="589"/>
        <end position="611"/>
    </location>
</feature>
<evidence type="ECO:0000256" key="3">
    <source>
        <dbReference type="ARBA" id="ARBA00022475"/>
    </source>
</evidence>
<dbReference type="InterPro" id="IPR050726">
    <property type="entry name" value="mGluR"/>
</dbReference>
<keyword evidence="6 16" id="KW-0732">Signal</keyword>
<organism evidence="18">
    <name type="scientific">Hyalella azteca</name>
    <name type="common">Amphipod</name>
    <dbReference type="NCBI Taxonomy" id="294128"/>
    <lineage>
        <taxon>Eukaryota</taxon>
        <taxon>Metazoa</taxon>
        <taxon>Ecdysozoa</taxon>
        <taxon>Arthropoda</taxon>
        <taxon>Crustacea</taxon>
        <taxon>Multicrustacea</taxon>
        <taxon>Malacostraca</taxon>
        <taxon>Eumalacostraca</taxon>
        <taxon>Peracarida</taxon>
        <taxon>Amphipoda</taxon>
        <taxon>Senticaudata</taxon>
        <taxon>Talitrida</taxon>
        <taxon>Talitroidea</taxon>
        <taxon>Hyalellidae</taxon>
        <taxon>Hyalella</taxon>
    </lineage>
</organism>
<dbReference type="GO" id="GO:0007206">
    <property type="term" value="P:phospholipase C-activating G protein-coupled glutamate receptor signaling pathway"/>
    <property type="evidence" value="ECO:0007669"/>
    <property type="project" value="UniProtKB-ARBA"/>
</dbReference>
<evidence type="ECO:0000256" key="5">
    <source>
        <dbReference type="ARBA" id="ARBA00022692"/>
    </source>
</evidence>
<keyword evidence="3" id="KW-1003">Cell membrane</keyword>
<dbReference type="PRINTS" id="PR00248">
    <property type="entry name" value="GPCRMGR"/>
</dbReference>
<evidence type="ECO:0000256" key="13">
    <source>
        <dbReference type="ARBA" id="ARBA00023224"/>
    </source>
</evidence>
<evidence type="ECO:0000256" key="10">
    <source>
        <dbReference type="ARBA" id="ARBA00023157"/>
    </source>
</evidence>
<keyword evidence="12" id="KW-0325">Glycoprotein</keyword>
<evidence type="ECO:0000256" key="16">
    <source>
        <dbReference type="SAM" id="SignalP"/>
    </source>
</evidence>
<dbReference type="Gene3D" id="2.10.50.30">
    <property type="entry name" value="GPCR, family 3, nine cysteines domain"/>
    <property type="match status" value="1"/>
</dbReference>
<dbReference type="GO" id="GO:0004930">
    <property type="term" value="F:G protein-coupled receptor activity"/>
    <property type="evidence" value="ECO:0007669"/>
    <property type="project" value="UniProtKB-KW"/>
</dbReference>
<keyword evidence="10" id="KW-1015">Disulfide bond</keyword>
<dbReference type="Pfam" id="PF00003">
    <property type="entry name" value="7tm_3"/>
    <property type="match status" value="1"/>
</dbReference>
<dbReference type="FunFam" id="2.10.50.30:FF:000001">
    <property type="entry name" value="metabotropic glutamate receptor 1"/>
    <property type="match status" value="1"/>
</dbReference>
<reference evidence="18" key="2">
    <citation type="journal article" date="2018" name="Environ. Sci. Technol.">
        <title>The Toxicogenome of Hyalella azteca: A Model for Sediment Ecotoxicology and Evolutionary Toxicology.</title>
        <authorList>
            <person name="Poynton H.C."/>
            <person name="Hasenbein S."/>
            <person name="Benoit J.B."/>
            <person name="Sepulveda M.S."/>
            <person name="Poelchau M.F."/>
            <person name="Hughes D.S.T."/>
            <person name="Murali S.C."/>
            <person name="Chen S."/>
            <person name="Glastad K.M."/>
            <person name="Goodisman M.A.D."/>
            <person name="Werren J.H."/>
            <person name="Vineis J.H."/>
            <person name="Bowen J.L."/>
            <person name="Friedrich M."/>
            <person name="Jones J."/>
            <person name="Robertson H.M."/>
            <person name="Feyereisen R."/>
            <person name="Mechler-Hickson A."/>
            <person name="Mathers N."/>
            <person name="Lee C.E."/>
            <person name="Colbourne J.K."/>
            <person name="Biales A."/>
            <person name="Johnston J.S."/>
            <person name="Wellborn G.A."/>
            <person name="Rosendale A.J."/>
            <person name="Cridge A.G."/>
            <person name="Munoz-Torres M.C."/>
            <person name="Bain P.A."/>
            <person name="Manny A.R."/>
            <person name="Major K.M."/>
            <person name="Lambert F.N."/>
            <person name="Vulpe C.D."/>
            <person name="Tuck P."/>
            <person name="Blalock B.J."/>
            <person name="Lin Y.Y."/>
            <person name="Smith M.E."/>
            <person name="Ochoa-Acuna H."/>
            <person name="Chen M.M."/>
            <person name="Childers C.P."/>
            <person name="Qu J."/>
            <person name="Dugan S."/>
            <person name="Lee S.L."/>
            <person name="Chao H."/>
            <person name="Dinh H."/>
            <person name="Han Y."/>
            <person name="Doddapaneni H."/>
            <person name="Worley K.C."/>
            <person name="Muzny D.M."/>
            <person name="Gibbs R.A."/>
            <person name="Richards S."/>
        </authorList>
    </citation>
    <scope>NUCLEOTIDE SEQUENCE</scope>
    <source>
        <strain evidence="18">HAZT.00-mixed</strain>
        <tissue evidence="18">Whole organism</tissue>
    </source>
</reference>
<feature type="transmembrane region" description="Helical" evidence="15">
    <location>
        <begin position="474"/>
        <end position="498"/>
    </location>
</feature>
<feature type="domain" description="G-protein coupled receptors family 3 profile" evidence="17">
    <location>
        <begin position="473"/>
        <end position="730"/>
    </location>
</feature>
<dbReference type="CDD" id="cd15285">
    <property type="entry name" value="7tmC_mGluR_group1"/>
    <property type="match status" value="1"/>
</dbReference>
<evidence type="ECO:0000256" key="8">
    <source>
        <dbReference type="ARBA" id="ARBA00023040"/>
    </source>
</evidence>
<dbReference type="EMBL" id="JQDR03014010">
    <property type="protein sequence ID" value="KAA0188802.1"/>
    <property type="molecule type" value="Genomic_DNA"/>
</dbReference>
<keyword evidence="8" id="KW-0297">G-protein coupled receptor</keyword>
<dbReference type="InterPro" id="IPR000337">
    <property type="entry name" value="GPCR_3"/>
</dbReference>
<dbReference type="PROSITE" id="PS00980">
    <property type="entry name" value="G_PROTEIN_RECEP_F3_2"/>
    <property type="match status" value="1"/>
</dbReference>
<feature type="signal peptide" evidence="16">
    <location>
        <begin position="1"/>
        <end position="24"/>
    </location>
</feature>
<protein>
    <recommendedName>
        <fullName evidence="17">G-protein coupled receptors family 3 profile domain-containing protein</fullName>
    </recommendedName>
</protein>
<comment type="function">
    <text evidence="14">G-protein coupled receptor for glutamate. Ligand binding causes a conformation change that triggers signaling via guanine nucleotide-binding proteins (G proteins) and modulates the activity of down-stream effectors.</text>
</comment>
<feature type="transmembrane region" description="Helical" evidence="15">
    <location>
        <begin position="695"/>
        <end position="720"/>
    </location>
</feature>
<reference evidence="18" key="1">
    <citation type="submission" date="2014-08" db="EMBL/GenBank/DDBJ databases">
        <authorList>
            <person name="Murali S."/>
            <person name="Richards S."/>
            <person name="Bandaranaike D."/>
            <person name="Bellair M."/>
            <person name="Blankenburg K."/>
            <person name="Chao H."/>
            <person name="Dinh H."/>
            <person name="Doddapaneni H."/>
            <person name="Dugan-Rocha S."/>
            <person name="Elkadiri S."/>
            <person name="Gnanaolivu R."/>
            <person name="Hughes D."/>
            <person name="Lee S."/>
            <person name="Li M."/>
            <person name="Ming W."/>
            <person name="Munidasa M."/>
            <person name="Muniz J."/>
            <person name="Nguyen L."/>
            <person name="Osuji N."/>
            <person name="Pu L.-L."/>
            <person name="Puazo M."/>
            <person name="Skinner E."/>
            <person name="Qu C."/>
            <person name="Quiroz J."/>
            <person name="Raj R."/>
            <person name="Weissenberger G."/>
            <person name="Xin Y."/>
            <person name="Zou X."/>
            <person name="Han Y."/>
            <person name="Worley K."/>
            <person name="Muzny D."/>
            <person name="Gibbs R."/>
        </authorList>
    </citation>
    <scope>NUCLEOTIDE SEQUENCE</scope>
    <source>
        <strain evidence="18">HAZT.00-mixed</strain>
        <tissue evidence="18">Whole organism</tissue>
    </source>
</reference>
<keyword evidence="7 15" id="KW-1133">Transmembrane helix</keyword>
<gene>
    <name evidence="18" type="ORF">HAZT_HAZT008991</name>
</gene>
<dbReference type="AlphaFoldDB" id="A0A6A0GUL3"/>
<comment type="caution">
    <text evidence="18">The sequence shown here is derived from an EMBL/GenBank/DDBJ whole genome shotgun (WGS) entry which is preliminary data.</text>
</comment>
<sequence length="819" mass="91604">MTKKYVKNLVWMLVVSSLTLKSSGFVHNKRKTALLPGDILIGALVPLHYPPVELVRAQTCGEIREHYGIQRVEAAFLAVDEINRNPDLLPNITLGLEIRDTCWCSSIALEQSLDNYGQRGMAAFNALAEVSNICIAEEEKVAYNADDPAFDNVIKNLIKAERANVVVCFCDGMTVRNLHRAAQRYNVASRFLFIGSDGWADRTDVVDGLEEIFTGGISVRIKKPYLMDFDKYYFALKPMQNSRNPWFEEFWQHKFNCSLPVKETLAGLPPCTGNESLSNGYYQDAILPFVMKAVYTMAHGLHNLQRAVCGPFEGICPDMLPINGSQFMTHLMNVTYQFLNETVSFDSNGDPPGRYEILNFQRFNNGSYGYVRIGTWDNGSLEMQQETVKFNSLNGLPPTSVCSSPCAAGKAKYFPSIGEKIKTCCWTCLECEDSEYLFNETTCSECQPYYWPNVNKTGCDEIMVEHPSWDDDQVIVGLVLAALGFLTTVFTMAVFICYNHTPVVKSLAPLNPNDVLVCSRQASTRELSYIILVGMMMSYCSSIAFLAKPSTTSCILARLLPGLSFSMIYAALVTKTNRIARIFADSKKFMVVITLILISVEIFIIAAMFILEPPGTVRQQVRDRVTLECNTSTLSITAPLAWDFILVMMCTLYAVKTRNLPENFNEAKFIGFSMYTTCVIWLAWVSIYFGSNHKIICMSVCTSLSALVTLILLFFPKIYIIIFRPQRNIRPVTFKEVRVHIGSNKSLGEVDTNVPKKPAGSFKIVATILNAGHLLLQPILTRVKSALHTPVSGPNAGRLHPDFVPSLKAALKPEVPERY</sequence>
<keyword evidence="5 15" id="KW-0812">Transmembrane</keyword>
<evidence type="ECO:0000256" key="9">
    <source>
        <dbReference type="ARBA" id="ARBA00023136"/>
    </source>
</evidence>
<dbReference type="InterPro" id="IPR000162">
    <property type="entry name" value="GPCR_3_mtglu_rcpt"/>
</dbReference>
<evidence type="ECO:0000256" key="11">
    <source>
        <dbReference type="ARBA" id="ARBA00023170"/>
    </source>
</evidence>
<evidence type="ECO:0000256" key="12">
    <source>
        <dbReference type="ARBA" id="ARBA00023180"/>
    </source>
</evidence>
<evidence type="ECO:0000313" key="18">
    <source>
        <dbReference type="EMBL" id="KAA0188802.1"/>
    </source>
</evidence>
<reference evidence="18" key="3">
    <citation type="submission" date="2019-06" db="EMBL/GenBank/DDBJ databases">
        <authorList>
            <person name="Poynton C."/>
            <person name="Hasenbein S."/>
            <person name="Benoit J.B."/>
            <person name="Sepulveda M.S."/>
            <person name="Poelchau M.F."/>
            <person name="Murali S.C."/>
            <person name="Chen S."/>
            <person name="Glastad K.M."/>
            <person name="Werren J.H."/>
            <person name="Vineis J.H."/>
            <person name="Bowen J.L."/>
            <person name="Friedrich M."/>
            <person name="Jones J."/>
            <person name="Robertson H.M."/>
            <person name="Feyereisen R."/>
            <person name="Mechler-Hickson A."/>
            <person name="Mathers N."/>
            <person name="Lee C.E."/>
            <person name="Colbourne J.K."/>
            <person name="Biales A."/>
            <person name="Johnston J.S."/>
            <person name="Wellborn G.A."/>
            <person name="Rosendale A.J."/>
            <person name="Cridge A.G."/>
            <person name="Munoz-Torres M.C."/>
            <person name="Bain P.A."/>
            <person name="Manny A.R."/>
            <person name="Major K.M."/>
            <person name="Lambert F.N."/>
            <person name="Vulpe C.D."/>
            <person name="Tuck P."/>
            <person name="Blalock B.J."/>
            <person name="Lin Y.-Y."/>
            <person name="Smith M.E."/>
            <person name="Ochoa-Acuna H."/>
            <person name="Chen M.-J.M."/>
            <person name="Childers C.P."/>
            <person name="Qu J."/>
            <person name="Dugan S."/>
            <person name="Lee S.L."/>
            <person name="Chao H."/>
            <person name="Dinh H."/>
            <person name="Han Y."/>
            <person name="Doddapaneni H."/>
            <person name="Worley K.C."/>
            <person name="Muzny D.M."/>
            <person name="Gibbs R.A."/>
            <person name="Richards S."/>
        </authorList>
    </citation>
    <scope>NUCLEOTIDE SEQUENCE</scope>
    <source>
        <strain evidence="18">HAZT.00-mixed</strain>
        <tissue evidence="18">Whole organism</tissue>
    </source>
</reference>
<dbReference type="InterPro" id="IPR001828">
    <property type="entry name" value="ANF_lig-bd_rcpt"/>
</dbReference>
<evidence type="ECO:0000256" key="15">
    <source>
        <dbReference type="SAM" id="Phobius"/>
    </source>
</evidence>
<dbReference type="Pfam" id="PF01094">
    <property type="entry name" value="ANF_receptor"/>
    <property type="match status" value="1"/>
</dbReference>
<proteinExistence type="inferred from homology"/>
<dbReference type="FunFam" id="3.40.50.2300:FF:000219">
    <property type="entry name" value="Glutamate metabotropic receptor 5"/>
    <property type="match status" value="1"/>
</dbReference>
<evidence type="ECO:0000256" key="2">
    <source>
        <dbReference type="ARBA" id="ARBA00007242"/>
    </source>
</evidence>
<keyword evidence="11" id="KW-0675">Receptor</keyword>
<evidence type="ECO:0000256" key="7">
    <source>
        <dbReference type="ARBA" id="ARBA00022989"/>
    </source>
</evidence>
<dbReference type="Gene3D" id="3.40.50.2300">
    <property type="match status" value="3"/>
</dbReference>
<accession>A0A6A0GUL3</accession>
<feature type="transmembrane region" description="Helical" evidence="15">
    <location>
        <begin position="667"/>
        <end position="689"/>
    </location>
</feature>
<dbReference type="InterPro" id="IPR017978">
    <property type="entry name" value="GPCR_3_C"/>
</dbReference>
<dbReference type="PRINTS" id="PR00593">
    <property type="entry name" value="MTABOTROPICR"/>
</dbReference>
<feature type="transmembrane region" description="Helical" evidence="15">
    <location>
        <begin position="529"/>
        <end position="547"/>
    </location>
</feature>
<evidence type="ECO:0000256" key="4">
    <source>
        <dbReference type="ARBA" id="ARBA00022553"/>
    </source>
</evidence>
<evidence type="ECO:0000259" key="17">
    <source>
        <dbReference type="PROSITE" id="PS50259"/>
    </source>
</evidence>
<comment type="similarity">
    <text evidence="2">Belongs to the G-protein coupled receptor 3 family.</text>
</comment>
<dbReference type="PROSITE" id="PS00981">
    <property type="entry name" value="G_PROTEIN_RECEP_F3_3"/>
    <property type="match status" value="1"/>
</dbReference>
<dbReference type="Proteomes" id="UP000711488">
    <property type="component" value="Unassembled WGS sequence"/>
</dbReference>
<name>A0A6A0GUL3_HYAAZ</name>
<dbReference type="PANTHER" id="PTHR24060">
    <property type="entry name" value="METABOTROPIC GLUTAMATE RECEPTOR"/>
    <property type="match status" value="1"/>
</dbReference>
<dbReference type="InterPro" id="IPR028082">
    <property type="entry name" value="Peripla_BP_I"/>
</dbReference>
<feature type="transmembrane region" description="Helical" evidence="15">
    <location>
        <begin position="559"/>
        <end position="577"/>
    </location>
</feature>
<keyword evidence="13" id="KW-0807">Transducer</keyword>
<feature type="chain" id="PRO_5025465013" description="G-protein coupled receptors family 3 profile domain-containing protein" evidence="16">
    <location>
        <begin position="25"/>
        <end position="819"/>
    </location>
</feature>
<dbReference type="GO" id="GO:0005886">
    <property type="term" value="C:plasma membrane"/>
    <property type="evidence" value="ECO:0007669"/>
    <property type="project" value="UniProtKB-SubCell"/>
</dbReference>
<keyword evidence="4" id="KW-0597">Phosphoprotein</keyword>
<evidence type="ECO:0000256" key="14">
    <source>
        <dbReference type="ARBA" id="ARBA00054813"/>
    </source>
</evidence>